<dbReference type="InterPro" id="IPR058240">
    <property type="entry name" value="rSAM_sf"/>
</dbReference>
<dbReference type="InterPro" id="IPR006638">
    <property type="entry name" value="Elp3/MiaA/NifB-like_rSAM"/>
</dbReference>
<gene>
    <name evidence="2" type="ORF">OW763_07965</name>
</gene>
<feature type="domain" description="Radical SAM core" evidence="1">
    <location>
        <begin position="253"/>
        <end position="495"/>
    </location>
</feature>
<dbReference type="RefSeq" id="WP_268040561.1">
    <property type="nucleotide sequence ID" value="NZ_JAPQER010000002.1"/>
</dbReference>
<dbReference type="PANTHER" id="PTHR42731:SF1">
    <property type="entry name" value="RADICAL SAM DOMAIN PROTEIN"/>
    <property type="match status" value="1"/>
</dbReference>
<comment type="caution">
    <text evidence="2">The sequence shown here is derived from an EMBL/GenBank/DDBJ whole genome shotgun (WGS) entry which is preliminary data.</text>
</comment>
<evidence type="ECO:0000259" key="1">
    <source>
        <dbReference type="PROSITE" id="PS51918"/>
    </source>
</evidence>
<dbReference type="SFLD" id="SFLDS00029">
    <property type="entry name" value="Radical_SAM"/>
    <property type="match status" value="1"/>
</dbReference>
<keyword evidence="3" id="KW-1185">Reference proteome</keyword>
<proteinExistence type="predicted"/>
<dbReference type="Proteomes" id="UP001078443">
    <property type="component" value="Unassembled WGS sequence"/>
</dbReference>
<evidence type="ECO:0000313" key="2">
    <source>
        <dbReference type="EMBL" id="MCY6484290.1"/>
    </source>
</evidence>
<dbReference type="InterPro" id="IPR007197">
    <property type="entry name" value="rSAM"/>
</dbReference>
<name>A0ABT4CZ87_9CLOT</name>
<dbReference type="SUPFAM" id="SSF102114">
    <property type="entry name" value="Radical SAM enzymes"/>
    <property type="match status" value="1"/>
</dbReference>
<dbReference type="PROSITE" id="PS51918">
    <property type="entry name" value="RADICAL_SAM"/>
    <property type="match status" value="1"/>
</dbReference>
<dbReference type="InterPro" id="IPR023404">
    <property type="entry name" value="rSAM_horseshoe"/>
</dbReference>
<accession>A0ABT4CZ87</accession>
<dbReference type="CDD" id="cd01335">
    <property type="entry name" value="Radical_SAM"/>
    <property type="match status" value="1"/>
</dbReference>
<dbReference type="EMBL" id="JAPQER010000002">
    <property type="protein sequence ID" value="MCY6484290.1"/>
    <property type="molecule type" value="Genomic_DNA"/>
</dbReference>
<dbReference type="InterPro" id="IPR045784">
    <property type="entry name" value="Radical_SAM_N2"/>
</dbReference>
<dbReference type="PANTHER" id="PTHR42731">
    <property type="entry name" value="SLL1084 PROTEIN"/>
    <property type="match status" value="1"/>
</dbReference>
<protein>
    <submittedName>
        <fullName evidence="2">TIGR03960 family B12-binding radical SAM protein</fullName>
    </submittedName>
</protein>
<evidence type="ECO:0000313" key="3">
    <source>
        <dbReference type="Proteomes" id="UP001078443"/>
    </source>
</evidence>
<dbReference type="InterPro" id="IPR023862">
    <property type="entry name" value="CHP03960_rSAM"/>
</dbReference>
<organism evidence="2 3">
    <name type="scientific">Clostridium aestuarii</name>
    <dbReference type="NCBI Taxonomy" id="338193"/>
    <lineage>
        <taxon>Bacteria</taxon>
        <taxon>Bacillati</taxon>
        <taxon>Bacillota</taxon>
        <taxon>Clostridia</taxon>
        <taxon>Eubacteriales</taxon>
        <taxon>Clostridiaceae</taxon>
        <taxon>Clostridium</taxon>
    </lineage>
</organism>
<dbReference type="Pfam" id="PF19864">
    <property type="entry name" value="Radical_SAM_N2"/>
    <property type="match status" value="1"/>
</dbReference>
<sequence>MNKISDDILYKVQKPARYTGGELNSFQKDKDKVDIRFAFCFPDVYEVGMSHLGTKILYYTLNQRKDTFCERAFAPWPDMEEQMRKNDIPMYTLETKDSLKNFDFVGFTLQYEMSYTNILNMLDMAGITIRASEREEEEPIILFGGPCAYNPEPLYNIADVFALGEGENQLDELMDLYKECKKKGLSKKVFLRKAVRIRGIYVPSLYEDSYNEDGTIKEFKPKYEDVPEKVAKAIVYNYSEVEFPDKLIVPYLEIVHDRVTLEAFRGCTRGCRFCQAGMIYRPVREKTTEKLLEQADKLLKATGYEEVSLVSLSICDYSDIQNLIMSLIEKYKEKKVGVSLPSIRIDAFSVDLIKEIQKVRKTGLTFAPEAGSQRMRDIINKGVTEQNLIDSVTSAFKSGWSTIKLYFMIGLPYERHEDIVGIADLGQKVVEQYYSIPKEERKKGLKVTLSTSIFVPKAFTPFQWSPQNKMEIAKEKIKLVRGEIKSKRITYNWHESPVSYMEAILARGDRKLCEVIIKAFEKGAKFDGWDEYFDLGKWLSAMEECNVDGDFYACRERSYDEIFPWDFIDIGVSKEFLIRENEKAKKGELTPDCRQGCKNCGINTNEKFREGKCFENALFNKVYEG</sequence>
<dbReference type="SMART" id="SM00729">
    <property type="entry name" value="Elp3"/>
    <property type="match status" value="1"/>
</dbReference>
<dbReference type="Gene3D" id="3.80.30.20">
    <property type="entry name" value="tm_1862 like domain"/>
    <property type="match status" value="1"/>
</dbReference>
<dbReference type="NCBIfam" id="TIGR03960">
    <property type="entry name" value="rSAM_fuse_unch"/>
    <property type="match status" value="1"/>
</dbReference>
<reference evidence="2" key="1">
    <citation type="submission" date="2022-12" db="EMBL/GenBank/DDBJ databases">
        <authorList>
            <person name="Wang J."/>
        </authorList>
    </citation>
    <scope>NUCLEOTIDE SEQUENCE</scope>
    <source>
        <strain evidence="2">HY-45-18</strain>
    </source>
</reference>
<dbReference type="SFLD" id="SFLDG01082">
    <property type="entry name" value="B12-binding_domain_containing"/>
    <property type="match status" value="1"/>
</dbReference>
<dbReference type="Pfam" id="PF04055">
    <property type="entry name" value="Radical_SAM"/>
    <property type="match status" value="1"/>
</dbReference>